<gene>
    <name evidence="3" type="ORF">FRACYDRAFT_267946</name>
</gene>
<dbReference type="OrthoDB" id="10630736at2759"/>
<feature type="region of interest" description="Disordered" evidence="1">
    <location>
        <begin position="55"/>
        <end position="75"/>
    </location>
</feature>
<sequence>MMVVVLLQVMMSSSSLLQRKLIVLLLLVLVMNIITIEVPIIYFAESLALLPTQSNTNRNTNTNQQQPTLLETSSSSRREVLSNLFSTGRFLATATVTAAATVLLEPDVAEAAIDVSTLRSQQQFKSAVLSTTTTLPLNSAAGSSSISNTDIFLGGTYVDDADDKSNNKKYYISLSGLGFAGYRLITVKGGSNLEDFVELPGMIFTCPVGGPTAADGSGGQRQCITIDLSSIGGIKDAQGYWDDDNNGIRFVLENNIWSKKQ</sequence>
<evidence type="ECO:0000313" key="4">
    <source>
        <dbReference type="Proteomes" id="UP000095751"/>
    </source>
</evidence>
<feature type="compositionally biased region" description="Low complexity" evidence="1">
    <location>
        <begin position="55"/>
        <end position="68"/>
    </location>
</feature>
<dbReference type="KEGG" id="fcy:FRACYDRAFT_267946"/>
<evidence type="ECO:0000256" key="1">
    <source>
        <dbReference type="SAM" id="MobiDB-lite"/>
    </source>
</evidence>
<organism evidence="3 4">
    <name type="scientific">Fragilariopsis cylindrus CCMP1102</name>
    <dbReference type="NCBI Taxonomy" id="635003"/>
    <lineage>
        <taxon>Eukaryota</taxon>
        <taxon>Sar</taxon>
        <taxon>Stramenopiles</taxon>
        <taxon>Ochrophyta</taxon>
        <taxon>Bacillariophyta</taxon>
        <taxon>Bacillariophyceae</taxon>
        <taxon>Bacillariophycidae</taxon>
        <taxon>Bacillariales</taxon>
        <taxon>Bacillariaceae</taxon>
        <taxon>Fragilariopsis</taxon>
    </lineage>
</organism>
<keyword evidence="2" id="KW-0472">Membrane</keyword>
<keyword evidence="2" id="KW-1133">Transmembrane helix</keyword>
<dbReference type="Proteomes" id="UP000095751">
    <property type="component" value="Unassembled WGS sequence"/>
</dbReference>
<dbReference type="EMBL" id="KV784354">
    <property type="protein sequence ID" value="OEU21573.1"/>
    <property type="molecule type" value="Genomic_DNA"/>
</dbReference>
<keyword evidence="4" id="KW-1185">Reference proteome</keyword>
<reference evidence="3 4" key="1">
    <citation type="submission" date="2016-09" db="EMBL/GenBank/DDBJ databases">
        <title>Extensive genetic diversity and differential bi-allelic expression allows diatom success in the polar Southern Ocean.</title>
        <authorList>
            <consortium name="DOE Joint Genome Institute"/>
            <person name="Mock T."/>
            <person name="Otillar R.P."/>
            <person name="Strauss J."/>
            <person name="Dupont C."/>
            <person name="Frickenhaus S."/>
            <person name="Maumus F."/>
            <person name="Mcmullan M."/>
            <person name="Sanges R."/>
            <person name="Schmutz J."/>
            <person name="Toseland A."/>
            <person name="Valas R."/>
            <person name="Veluchamy A."/>
            <person name="Ward B.J."/>
            <person name="Allen A."/>
            <person name="Barry K."/>
            <person name="Falciatore A."/>
            <person name="Ferrante M."/>
            <person name="Fortunato A.E."/>
            <person name="Gloeckner G."/>
            <person name="Gruber A."/>
            <person name="Hipkin R."/>
            <person name="Janech M."/>
            <person name="Kroth P."/>
            <person name="Leese F."/>
            <person name="Lindquist E."/>
            <person name="Lyon B.R."/>
            <person name="Martin J."/>
            <person name="Mayer C."/>
            <person name="Parker M."/>
            <person name="Quesneville H."/>
            <person name="Raymond J."/>
            <person name="Uhlig C."/>
            <person name="Valentin K.U."/>
            <person name="Worden A.Z."/>
            <person name="Armbrust E.V."/>
            <person name="Bowler C."/>
            <person name="Green B."/>
            <person name="Moulton V."/>
            <person name="Van Oosterhout C."/>
            <person name="Grigoriev I."/>
        </authorList>
    </citation>
    <scope>NUCLEOTIDE SEQUENCE [LARGE SCALE GENOMIC DNA]</scope>
    <source>
        <strain evidence="3 4">CCMP1102</strain>
    </source>
</reference>
<dbReference type="AlphaFoldDB" id="A0A1E7FUQ8"/>
<name>A0A1E7FUQ8_9STRA</name>
<feature type="transmembrane region" description="Helical" evidence="2">
    <location>
        <begin position="21"/>
        <end position="44"/>
    </location>
</feature>
<proteinExistence type="predicted"/>
<evidence type="ECO:0000313" key="3">
    <source>
        <dbReference type="EMBL" id="OEU21573.1"/>
    </source>
</evidence>
<keyword evidence="2" id="KW-0812">Transmembrane</keyword>
<dbReference type="InParanoid" id="A0A1E7FUQ8"/>
<protein>
    <submittedName>
        <fullName evidence="3">Uncharacterized protein</fullName>
    </submittedName>
</protein>
<evidence type="ECO:0000256" key="2">
    <source>
        <dbReference type="SAM" id="Phobius"/>
    </source>
</evidence>
<accession>A0A1E7FUQ8</accession>